<gene>
    <name evidence="7" type="primary">tfx1</name>
    <name evidence="6" type="ORF">SJAG_04091</name>
</gene>
<dbReference type="SUPFAM" id="SSF74784">
    <property type="entry name" value="Translin"/>
    <property type="match status" value="1"/>
</dbReference>
<dbReference type="InterPro" id="IPR016068">
    <property type="entry name" value="Translin_N"/>
</dbReference>
<evidence type="ECO:0000256" key="2">
    <source>
        <dbReference type="ARBA" id="ARBA00004496"/>
    </source>
</evidence>
<dbReference type="JaponicusDB" id="SJAG_04091">
    <property type="gene designation" value="tfx1"/>
</dbReference>
<evidence type="ECO:0008006" key="9">
    <source>
        <dbReference type="Google" id="ProtNLM"/>
    </source>
</evidence>
<comment type="subcellular location">
    <subcellularLocation>
        <location evidence="2">Cytoplasm</location>
    </subcellularLocation>
    <subcellularLocation>
        <location evidence="1">Nucleus</location>
    </subcellularLocation>
</comment>
<dbReference type="VEuPathDB" id="FungiDB:SJAG_04091"/>
<dbReference type="Proteomes" id="UP000001744">
    <property type="component" value="Unassembled WGS sequence"/>
</dbReference>
<dbReference type="GO" id="GO:0005634">
    <property type="term" value="C:nucleus"/>
    <property type="evidence" value="ECO:0000318"/>
    <property type="project" value="GO_Central"/>
</dbReference>
<name>B6K5W6_SCHJY</name>
<sequence length="234" mass="27105">MAAPPKKKCKIQVLTESPLPEFDVFRQVMQEYQDKRERLIRVSREITIQSKRMIFALHQAASKKFPLEQKPECCEPYKNSIQKQMQELAAELDGFSSDQYCEAYSPGFQEYVEAVTFEHWLADGTVLPYERLETAVVLPPSDYVLGLCDLTGEIMRFCVTNGNKLKKEQLLKSLLFLQALEMSCTQILGHTTRRQRKSLTQKLEVMRSSIQKVENICYGRTMRRHTAEENEVKA</sequence>
<keyword evidence="5" id="KW-0539">Nucleus</keyword>
<dbReference type="Gene3D" id="1.20.58.200">
    <property type="entry name" value="Translin, domain 2"/>
    <property type="match status" value="1"/>
</dbReference>
<dbReference type="GO" id="GO:0003723">
    <property type="term" value="F:RNA binding"/>
    <property type="evidence" value="ECO:0000318"/>
    <property type="project" value="GO_Central"/>
</dbReference>
<dbReference type="Pfam" id="PF01997">
    <property type="entry name" value="Translin"/>
    <property type="match status" value="1"/>
</dbReference>
<dbReference type="GeneID" id="7049262"/>
<evidence type="ECO:0000313" key="6">
    <source>
        <dbReference type="EMBL" id="EEB08920.1"/>
    </source>
</evidence>
<evidence type="ECO:0000256" key="1">
    <source>
        <dbReference type="ARBA" id="ARBA00004123"/>
    </source>
</evidence>
<evidence type="ECO:0000313" key="8">
    <source>
        <dbReference type="Proteomes" id="UP000001744"/>
    </source>
</evidence>
<dbReference type="EMBL" id="KE651167">
    <property type="protein sequence ID" value="EEB08920.1"/>
    <property type="molecule type" value="Genomic_DNA"/>
</dbReference>
<comment type="similarity">
    <text evidence="3">Belongs to the translin family.</text>
</comment>
<dbReference type="InterPro" id="IPR036081">
    <property type="entry name" value="Translin_sf"/>
</dbReference>
<dbReference type="GO" id="GO:0004521">
    <property type="term" value="F:RNA endonuclease activity"/>
    <property type="evidence" value="ECO:0000318"/>
    <property type="project" value="GO_Central"/>
</dbReference>
<dbReference type="AlphaFoldDB" id="B6K5W6"/>
<accession>B6K5W6</accession>
<dbReference type="OrthoDB" id="31005at2759"/>
<dbReference type="RefSeq" id="XP_002175213.1">
    <property type="nucleotide sequence ID" value="XM_002175177.2"/>
</dbReference>
<keyword evidence="4" id="KW-0963">Cytoplasm</keyword>
<dbReference type="InterPro" id="IPR016069">
    <property type="entry name" value="Translin_C"/>
</dbReference>
<organism evidence="6 8">
    <name type="scientific">Schizosaccharomyces japonicus (strain yFS275 / FY16936)</name>
    <name type="common">Fission yeast</name>
    <dbReference type="NCBI Taxonomy" id="402676"/>
    <lineage>
        <taxon>Eukaryota</taxon>
        <taxon>Fungi</taxon>
        <taxon>Dikarya</taxon>
        <taxon>Ascomycota</taxon>
        <taxon>Taphrinomycotina</taxon>
        <taxon>Schizosaccharomycetes</taxon>
        <taxon>Schizosaccharomycetales</taxon>
        <taxon>Schizosaccharomycetaceae</taxon>
        <taxon>Schizosaccharomyces</taxon>
    </lineage>
</organism>
<dbReference type="Gene3D" id="1.20.58.190">
    <property type="entry name" value="Translin, domain 1"/>
    <property type="match status" value="1"/>
</dbReference>
<dbReference type="OMA" id="DTCMETC"/>
<dbReference type="InterPro" id="IPR002848">
    <property type="entry name" value="Translin_fam"/>
</dbReference>
<reference evidence="6 8" key="1">
    <citation type="journal article" date="2011" name="Science">
        <title>Comparative functional genomics of the fission yeasts.</title>
        <authorList>
            <person name="Rhind N."/>
            <person name="Chen Z."/>
            <person name="Yassour M."/>
            <person name="Thompson D.A."/>
            <person name="Haas B.J."/>
            <person name="Habib N."/>
            <person name="Wapinski I."/>
            <person name="Roy S."/>
            <person name="Lin M.F."/>
            <person name="Heiman D.I."/>
            <person name="Young S.K."/>
            <person name="Furuya K."/>
            <person name="Guo Y."/>
            <person name="Pidoux A."/>
            <person name="Chen H.M."/>
            <person name="Robbertse B."/>
            <person name="Goldberg J.M."/>
            <person name="Aoki K."/>
            <person name="Bayne E.H."/>
            <person name="Berlin A.M."/>
            <person name="Desjardins C.A."/>
            <person name="Dobbs E."/>
            <person name="Dukaj L."/>
            <person name="Fan L."/>
            <person name="FitzGerald M.G."/>
            <person name="French C."/>
            <person name="Gujja S."/>
            <person name="Hansen K."/>
            <person name="Keifenheim D."/>
            <person name="Levin J.Z."/>
            <person name="Mosher R.A."/>
            <person name="Mueller C.A."/>
            <person name="Pfiffner J."/>
            <person name="Priest M."/>
            <person name="Russ C."/>
            <person name="Smialowska A."/>
            <person name="Swoboda P."/>
            <person name="Sykes S.M."/>
            <person name="Vaughn M."/>
            <person name="Vengrova S."/>
            <person name="Yoder R."/>
            <person name="Zeng Q."/>
            <person name="Allshire R."/>
            <person name="Baulcombe D."/>
            <person name="Birren B.W."/>
            <person name="Brown W."/>
            <person name="Ekwall K."/>
            <person name="Kellis M."/>
            <person name="Leatherwood J."/>
            <person name="Levin H."/>
            <person name="Margalit H."/>
            <person name="Martienssen R."/>
            <person name="Nieduszynski C.A."/>
            <person name="Spatafora J.W."/>
            <person name="Friedman N."/>
            <person name="Dalgaard J.Z."/>
            <person name="Baumann P."/>
            <person name="Niki H."/>
            <person name="Regev A."/>
            <person name="Nusbaum C."/>
        </authorList>
    </citation>
    <scope>NUCLEOTIDE SEQUENCE [LARGE SCALE GENOMIC DNA]</scope>
    <source>
        <strain evidence="8">yFS275 / FY16936</strain>
    </source>
</reference>
<keyword evidence="8" id="KW-1185">Reference proteome</keyword>
<dbReference type="STRING" id="402676.B6K5W6"/>
<dbReference type="PANTHER" id="PTHR10741">
    <property type="entry name" value="TRANSLIN AND TRANSLIN ASSOCIATED PROTEIN X"/>
    <property type="match status" value="1"/>
</dbReference>
<evidence type="ECO:0000313" key="7">
    <source>
        <dbReference type="JaponicusDB" id="SJAG_04091"/>
    </source>
</evidence>
<proteinExistence type="inferred from homology"/>
<dbReference type="HOGENOM" id="CLU_067225_2_1_1"/>
<evidence type="ECO:0000256" key="4">
    <source>
        <dbReference type="ARBA" id="ARBA00022490"/>
    </source>
</evidence>
<dbReference type="GO" id="GO:0043565">
    <property type="term" value="F:sequence-specific DNA binding"/>
    <property type="evidence" value="ECO:0007669"/>
    <property type="project" value="InterPro"/>
</dbReference>
<dbReference type="GO" id="GO:0005737">
    <property type="term" value="C:cytoplasm"/>
    <property type="evidence" value="ECO:0000318"/>
    <property type="project" value="GO_Central"/>
</dbReference>
<evidence type="ECO:0000256" key="5">
    <source>
        <dbReference type="ARBA" id="ARBA00023242"/>
    </source>
</evidence>
<dbReference type="eggNOG" id="KOG3066">
    <property type="taxonomic scope" value="Eukaryota"/>
</dbReference>
<dbReference type="CDD" id="cd14820">
    <property type="entry name" value="TRAX"/>
    <property type="match status" value="1"/>
</dbReference>
<protein>
    <recommendedName>
        <fullName evidence="9">Translin</fullName>
    </recommendedName>
</protein>
<evidence type="ECO:0000256" key="3">
    <source>
        <dbReference type="ARBA" id="ARBA00005902"/>
    </source>
</evidence>